<keyword evidence="3" id="KW-1185">Reference proteome</keyword>
<gene>
    <name evidence="2" type="ORF">N7530_009626</name>
</gene>
<protein>
    <submittedName>
        <fullName evidence="2">Uncharacterized protein</fullName>
    </submittedName>
</protein>
<dbReference type="EMBL" id="JAPWDO010000006">
    <property type="protein sequence ID" value="KAJ5465839.1"/>
    <property type="molecule type" value="Genomic_DNA"/>
</dbReference>
<name>A0A9W9WIU8_9EURO</name>
<feature type="compositionally biased region" description="Basic and acidic residues" evidence="1">
    <location>
        <begin position="19"/>
        <end position="58"/>
    </location>
</feature>
<accession>A0A9W9WIU8</accession>
<dbReference type="Proteomes" id="UP001147760">
    <property type="component" value="Unassembled WGS sequence"/>
</dbReference>
<feature type="region of interest" description="Disordered" evidence="1">
    <location>
        <begin position="19"/>
        <end position="81"/>
    </location>
</feature>
<sequence>MGKASSDWRVGHFHADYAEICSVEERKPRDENKKAEEDEKARREEEKRKKDEEKEKKTRQAGHATFSNDTLPSVAPPHRFERDSECLKHLPRALTNQKGHTQHISPFEWTKEEVWHAELQSSDGYSLLPNWNESPGIYPGQHFTLFPKTHATIKLFMESLFSGDAYTSTMRYYSVQLKHNTGRTEWKTRRGKLQKWSDNLLPLLFLYRGGEYSQTDEAQGLSGQAYEQRAKNIHTPLYTKENRAAFVK</sequence>
<dbReference type="OrthoDB" id="5242705at2759"/>
<reference evidence="2" key="1">
    <citation type="submission" date="2022-12" db="EMBL/GenBank/DDBJ databases">
        <authorList>
            <person name="Petersen C."/>
        </authorList>
    </citation>
    <scope>NUCLEOTIDE SEQUENCE</scope>
    <source>
        <strain evidence="2">IBT 17660</strain>
    </source>
</reference>
<organism evidence="2 3">
    <name type="scientific">Penicillium desertorum</name>
    <dbReference type="NCBI Taxonomy" id="1303715"/>
    <lineage>
        <taxon>Eukaryota</taxon>
        <taxon>Fungi</taxon>
        <taxon>Dikarya</taxon>
        <taxon>Ascomycota</taxon>
        <taxon>Pezizomycotina</taxon>
        <taxon>Eurotiomycetes</taxon>
        <taxon>Eurotiomycetidae</taxon>
        <taxon>Eurotiales</taxon>
        <taxon>Aspergillaceae</taxon>
        <taxon>Penicillium</taxon>
    </lineage>
</organism>
<comment type="caution">
    <text evidence="2">The sequence shown here is derived from an EMBL/GenBank/DDBJ whole genome shotgun (WGS) entry which is preliminary data.</text>
</comment>
<evidence type="ECO:0000313" key="2">
    <source>
        <dbReference type="EMBL" id="KAJ5465839.1"/>
    </source>
</evidence>
<reference evidence="2" key="2">
    <citation type="journal article" date="2023" name="IMA Fungus">
        <title>Comparative genomic study of the Penicillium genus elucidates a diverse pangenome and 15 lateral gene transfer events.</title>
        <authorList>
            <person name="Petersen C."/>
            <person name="Sorensen T."/>
            <person name="Nielsen M.R."/>
            <person name="Sondergaard T.E."/>
            <person name="Sorensen J.L."/>
            <person name="Fitzpatrick D.A."/>
            <person name="Frisvad J.C."/>
            <person name="Nielsen K.L."/>
        </authorList>
    </citation>
    <scope>NUCLEOTIDE SEQUENCE</scope>
    <source>
        <strain evidence="2">IBT 17660</strain>
    </source>
</reference>
<proteinExistence type="predicted"/>
<evidence type="ECO:0000313" key="3">
    <source>
        <dbReference type="Proteomes" id="UP001147760"/>
    </source>
</evidence>
<dbReference type="AlphaFoldDB" id="A0A9W9WIU8"/>
<evidence type="ECO:0000256" key="1">
    <source>
        <dbReference type="SAM" id="MobiDB-lite"/>
    </source>
</evidence>